<comment type="caution">
    <text evidence="2">The sequence shown here is derived from an EMBL/GenBank/DDBJ whole genome shotgun (WGS) entry which is preliminary data.</text>
</comment>
<reference evidence="2" key="1">
    <citation type="journal article" date="2023" name="Mol. Biol. Evol.">
        <title>Third-Generation Sequencing Reveals the Adaptive Role of the Epigenome in Three Deep-Sea Polychaetes.</title>
        <authorList>
            <person name="Perez M."/>
            <person name="Aroh O."/>
            <person name="Sun Y."/>
            <person name="Lan Y."/>
            <person name="Juniper S.K."/>
            <person name="Young C.R."/>
            <person name="Angers B."/>
            <person name="Qian P.Y."/>
        </authorList>
    </citation>
    <scope>NUCLEOTIDE SEQUENCE</scope>
    <source>
        <strain evidence="2">R07B-5</strain>
    </source>
</reference>
<sequence>MGFNVIIIRSSFTIAFTEIIKVKLVHPRFPPPPVLPRHDLQCPEDQPFSLVTEDRRTTSVPTLHPQSLPTTSIQAQFYEDPQNGRHNQQSRLPKGGRHRELEKAEVKKCQESVQRVLAAVKNFTNPFTVADKNRLYSLASGHATSGAEQRRLPAPRQVSQSTFSSVLGRTHEVLSGACATSLGTREVYFSKLNKAATLHYHLEDITPEDLPYPKDALFIQDRTTLLHNLTNPPPTCGEICLHVLDQMVAKKHFLFSTDSYHPQSSSETIILAGPSTRKPYDCKMFRANDDNKKQLYHLLLLVWNAQQAASRLERTEMAVLIYPLEKTTVRLFLECMYSMEKTASVPSNGRGKVGPLKKLEKHPRFHQAFRQLGEEWNLKYHVLKQLEEFTCLMYGQNRESSMDGLRATLLCKIVVEDEKLISKSKTELVRLPPCHSVLSQLPAVKPPRSLI</sequence>
<dbReference type="EMBL" id="JAODUO010000305">
    <property type="protein sequence ID" value="KAK2183590.1"/>
    <property type="molecule type" value="Genomic_DNA"/>
</dbReference>
<feature type="region of interest" description="Disordered" evidence="1">
    <location>
        <begin position="82"/>
        <end position="102"/>
    </location>
</feature>
<dbReference type="AlphaFoldDB" id="A0AAD9L6D0"/>
<evidence type="ECO:0000256" key="1">
    <source>
        <dbReference type="SAM" id="MobiDB-lite"/>
    </source>
</evidence>
<evidence type="ECO:0000313" key="3">
    <source>
        <dbReference type="Proteomes" id="UP001209878"/>
    </source>
</evidence>
<name>A0AAD9L6D0_RIDPI</name>
<proteinExistence type="predicted"/>
<accession>A0AAD9L6D0</accession>
<evidence type="ECO:0000313" key="2">
    <source>
        <dbReference type="EMBL" id="KAK2183590.1"/>
    </source>
</evidence>
<protein>
    <submittedName>
        <fullName evidence="2">Uncharacterized protein</fullName>
    </submittedName>
</protein>
<keyword evidence="3" id="KW-1185">Reference proteome</keyword>
<organism evidence="2 3">
    <name type="scientific">Ridgeia piscesae</name>
    <name type="common">Tubeworm</name>
    <dbReference type="NCBI Taxonomy" id="27915"/>
    <lineage>
        <taxon>Eukaryota</taxon>
        <taxon>Metazoa</taxon>
        <taxon>Spiralia</taxon>
        <taxon>Lophotrochozoa</taxon>
        <taxon>Annelida</taxon>
        <taxon>Polychaeta</taxon>
        <taxon>Sedentaria</taxon>
        <taxon>Canalipalpata</taxon>
        <taxon>Sabellida</taxon>
        <taxon>Siboglinidae</taxon>
        <taxon>Ridgeia</taxon>
    </lineage>
</organism>
<gene>
    <name evidence="2" type="ORF">NP493_304g07046</name>
</gene>
<dbReference type="Proteomes" id="UP001209878">
    <property type="component" value="Unassembled WGS sequence"/>
</dbReference>